<protein>
    <submittedName>
        <fullName evidence="1">Uncharacterized protein</fullName>
    </submittedName>
</protein>
<keyword evidence="2" id="KW-1185">Reference proteome</keyword>
<dbReference type="EMBL" id="KV007030">
    <property type="protein sequence ID" value="KZV31905.1"/>
    <property type="molecule type" value="Genomic_DNA"/>
</dbReference>
<gene>
    <name evidence="1" type="ORF">F511_24634</name>
</gene>
<name>A0A2Z7BCU4_9LAMI</name>
<evidence type="ECO:0000313" key="2">
    <source>
        <dbReference type="Proteomes" id="UP000250235"/>
    </source>
</evidence>
<dbReference type="AlphaFoldDB" id="A0A2Z7BCU4"/>
<evidence type="ECO:0000313" key="1">
    <source>
        <dbReference type="EMBL" id="KZV31905.1"/>
    </source>
</evidence>
<reference evidence="1 2" key="1">
    <citation type="journal article" date="2015" name="Proc. Natl. Acad. Sci. U.S.A.">
        <title>The resurrection genome of Boea hygrometrica: A blueprint for survival of dehydration.</title>
        <authorList>
            <person name="Xiao L."/>
            <person name="Yang G."/>
            <person name="Zhang L."/>
            <person name="Yang X."/>
            <person name="Zhao S."/>
            <person name="Ji Z."/>
            <person name="Zhou Q."/>
            <person name="Hu M."/>
            <person name="Wang Y."/>
            <person name="Chen M."/>
            <person name="Xu Y."/>
            <person name="Jin H."/>
            <person name="Xiao X."/>
            <person name="Hu G."/>
            <person name="Bao F."/>
            <person name="Hu Y."/>
            <person name="Wan P."/>
            <person name="Li L."/>
            <person name="Deng X."/>
            <person name="Kuang T."/>
            <person name="Xiang C."/>
            <person name="Zhu J.K."/>
            <person name="Oliver M.J."/>
            <person name="He Y."/>
        </authorList>
    </citation>
    <scope>NUCLEOTIDE SEQUENCE [LARGE SCALE GENOMIC DNA]</scope>
    <source>
        <strain evidence="2">cv. XS01</strain>
    </source>
</reference>
<sequence>MGPTSNIGPKTSWAARDRPEIILEENFSRLNNLPEIVAGRRPPPPCCAQHKAARLAATSVAALRPWRRMAACLLPNIVQPVRTTCGQWPASRKSHFRNPPPMLNTLSSVSVRESRIQYLCDPQWFRDTASRGPTTIVAPESQFRTCPSDHVVALEGATSRWFEEPVARYLSTDRMTYAMRRRFDKWKRCILSVATGTSRERIVMRNALRLGDQLLAAMLTSPLRHRLD</sequence>
<accession>A0A2Z7BCU4</accession>
<organism evidence="1 2">
    <name type="scientific">Dorcoceras hygrometricum</name>
    <dbReference type="NCBI Taxonomy" id="472368"/>
    <lineage>
        <taxon>Eukaryota</taxon>
        <taxon>Viridiplantae</taxon>
        <taxon>Streptophyta</taxon>
        <taxon>Embryophyta</taxon>
        <taxon>Tracheophyta</taxon>
        <taxon>Spermatophyta</taxon>
        <taxon>Magnoliopsida</taxon>
        <taxon>eudicotyledons</taxon>
        <taxon>Gunneridae</taxon>
        <taxon>Pentapetalae</taxon>
        <taxon>asterids</taxon>
        <taxon>lamiids</taxon>
        <taxon>Lamiales</taxon>
        <taxon>Gesneriaceae</taxon>
        <taxon>Didymocarpoideae</taxon>
        <taxon>Trichosporeae</taxon>
        <taxon>Loxocarpinae</taxon>
        <taxon>Dorcoceras</taxon>
    </lineage>
</organism>
<dbReference type="Proteomes" id="UP000250235">
    <property type="component" value="Unassembled WGS sequence"/>
</dbReference>
<proteinExistence type="predicted"/>